<dbReference type="GO" id="GO:0003723">
    <property type="term" value="F:RNA binding"/>
    <property type="evidence" value="ECO:0007669"/>
    <property type="project" value="UniProtKB-UniRule"/>
</dbReference>
<dbReference type="GO" id="GO:0008173">
    <property type="term" value="F:RNA methyltransferase activity"/>
    <property type="evidence" value="ECO:0007669"/>
    <property type="project" value="InterPro"/>
</dbReference>
<sequence>ELVSLVPAILLDAQPGSVCVDLCAAPGNKSLQLLDSLASANDAEGAVLSADNDPQRCCLTLHRVLGKAASPASCAALANAAHFPVLVERASDSAADALPCRVDFNHILADVPCSGDGTARKNAQVFRSWSRREALELSALQRRILLRGLYLLPPGGMLVYSTCSLNPLENEAVVLSSLRRWNTPGGVSKLPVSLLDAVAMVKERCGLQPSPGLRRWVVPEPQRCGALFESWEKVPQELRDVDRWALRADMFPSPGEPSTEELSKCARFYPHHSNTGAFFVAVFKKDVAASPHVPGPRPPPASSCEGRGGHPLLSSKFRRVSLADSAWQELSSFYAIDPNWSQDKLKRGLLFWQTTKGKTEPERITLVSEAVARIFDALPCDGRQVAWARMGMFLFERLPKGLLTGVAPCRWRPHSEAVQILAPLLHLRQVSLRPLLLEQVLRNDHRQSTLTEGTPLARAVAAGAPSTTHHHVCGGLLVHLQGSMCWAPGVATPKQLRLLVDDDLAEALLEKCHAQKTALTSCWAGIASWICPLSA</sequence>
<evidence type="ECO:0000259" key="6">
    <source>
        <dbReference type="PROSITE" id="PS51686"/>
    </source>
</evidence>
<feature type="active site" description="Nucleophile" evidence="5">
    <location>
        <position position="163"/>
    </location>
</feature>
<name>A0A812IVV5_SYMPI</name>
<evidence type="ECO:0000256" key="5">
    <source>
        <dbReference type="PROSITE-ProRule" id="PRU01023"/>
    </source>
</evidence>
<evidence type="ECO:0000256" key="2">
    <source>
        <dbReference type="ARBA" id="ARBA00022679"/>
    </source>
</evidence>
<keyword evidence="4 5" id="KW-0694">RNA-binding</keyword>
<comment type="caution">
    <text evidence="5">Lacks conserved residue(s) required for the propagation of feature annotation.</text>
</comment>
<evidence type="ECO:0000313" key="8">
    <source>
        <dbReference type="Proteomes" id="UP000649617"/>
    </source>
</evidence>
<dbReference type="InterPro" id="IPR029063">
    <property type="entry name" value="SAM-dependent_MTases_sf"/>
</dbReference>
<dbReference type="InterPro" id="IPR049560">
    <property type="entry name" value="MeTrfase_RsmB-F_NOP2_cat"/>
</dbReference>
<keyword evidence="1 5" id="KW-0489">Methyltransferase</keyword>
<feature type="binding site" evidence="5">
    <location>
        <position position="110"/>
    </location>
    <ligand>
        <name>S-adenosyl-L-methionine</name>
        <dbReference type="ChEBI" id="CHEBI:59789"/>
    </ligand>
</feature>
<evidence type="ECO:0000256" key="4">
    <source>
        <dbReference type="ARBA" id="ARBA00022884"/>
    </source>
</evidence>
<proteinExistence type="inferred from homology"/>
<dbReference type="PROSITE" id="PS51686">
    <property type="entry name" value="SAM_MT_RSMB_NOP"/>
    <property type="match status" value="1"/>
</dbReference>
<dbReference type="GO" id="GO:0001510">
    <property type="term" value="P:RNA methylation"/>
    <property type="evidence" value="ECO:0007669"/>
    <property type="project" value="InterPro"/>
</dbReference>
<dbReference type="SUPFAM" id="SSF53335">
    <property type="entry name" value="S-adenosyl-L-methionine-dependent methyltransferases"/>
    <property type="match status" value="1"/>
</dbReference>
<dbReference type="InterPro" id="IPR001678">
    <property type="entry name" value="MeTrfase_RsmB-F_NOP2_dom"/>
</dbReference>
<dbReference type="Proteomes" id="UP000649617">
    <property type="component" value="Unassembled WGS sequence"/>
</dbReference>
<dbReference type="EMBL" id="CAJNIZ010000669">
    <property type="protein sequence ID" value="CAE7172109.1"/>
    <property type="molecule type" value="Genomic_DNA"/>
</dbReference>
<protein>
    <submittedName>
        <fullName evidence="7">Trm4b protein</fullName>
    </submittedName>
</protein>
<feature type="binding site" evidence="5">
    <location>
        <begin position="23"/>
        <end position="29"/>
    </location>
    <ligand>
        <name>S-adenosyl-L-methionine</name>
        <dbReference type="ChEBI" id="CHEBI:59789"/>
    </ligand>
</feature>
<organism evidence="7 8">
    <name type="scientific">Symbiodinium pilosum</name>
    <name type="common">Dinoflagellate</name>
    <dbReference type="NCBI Taxonomy" id="2952"/>
    <lineage>
        <taxon>Eukaryota</taxon>
        <taxon>Sar</taxon>
        <taxon>Alveolata</taxon>
        <taxon>Dinophyceae</taxon>
        <taxon>Suessiales</taxon>
        <taxon>Symbiodiniaceae</taxon>
        <taxon>Symbiodinium</taxon>
    </lineage>
</organism>
<keyword evidence="2 5" id="KW-0808">Transferase</keyword>
<dbReference type="PANTHER" id="PTHR22808">
    <property type="entry name" value="NCL1 YEAST -RELATED NOL1/NOP2/FMU SUN DOMAIN-CONTAINING"/>
    <property type="match status" value="1"/>
</dbReference>
<reference evidence="7" key="1">
    <citation type="submission" date="2021-02" db="EMBL/GenBank/DDBJ databases">
        <authorList>
            <person name="Dougan E. K."/>
            <person name="Rhodes N."/>
            <person name="Thang M."/>
            <person name="Chan C."/>
        </authorList>
    </citation>
    <scope>NUCLEOTIDE SEQUENCE</scope>
</reference>
<comment type="caution">
    <text evidence="7">The sequence shown here is derived from an EMBL/GenBank/DDBJ whole genome shotgun (WGS) entry which is preliminary data.</text>
</comment>
<accession>A0A812IVV5</accession>
<evidence type="ECO:0000256" key="1">
    <source>
        <dbReference type="ARBA" id="ARBA00022603"/>
    </source>
</evidence>
<dbReference type="InterPro" id="IPR023267">
    <property type="entry name" value="RCMT"/>
</dbReference>
<feature type="non-terminal residue" evidence="7">
    <location>
        <position position="535"/>
    </location>
</feature>
<dbReference type="AlphaFoldDB" id="A0A812IVV5"/>
<feature type="domain" description="SAM-dependent MTase RsmB/NOP-type" evidence="6">
    <location>
        <begin position="1"/>
        <end position="286"/>
    </location>
</feature>
<comment type="similarity">
    <text evidence="5">Belongs to the class I-like SAM-binding methyltransferase superfamily. RsmB/NOP family.</text>
</comment>
<keyword evidence="8" id="KW-1185">Reference proteome</keyword>
<evidence type="ECO:0000313" key="7">
    <source>
        <dbReference type="EMBL" id="CAE7172109.1"/>
    </source>
</evidence>
<dbReference type="PRINTS" id="PR02008">
    <property type="entry name" value="RCMTFAMILY"/>
</dbReference>
<evidence type="ECO:0000256" key="3">
    <source>
        <dbReference type="ARBA" id="ARBA00022691"/>
    </source>
</evidence>
<dbReference type="Pfam" id="PF01189">
    <property type="entry name" value="Methyltr_RsmB-F"/>
    <property type="match status" value="1"/>
</dbReference>
<dbReference type="PANTHER" id="PTHR22808:SF1">
    <property type="entry name" value="RNA CYTOSINE-C(5)-METHYLTRANSFERASE NSUN2-RELATED"/>
    <property type="match status" value="1"/>
</dbReference>
<gene>
    <name evidence="7" type="primary">trm4b</name>
    <name evidence="7" type="ORF">SPIL2461_LOCUS763</name>
</gene>
<feature type="binding site" evidence="5">
    <location>
        <position position="51"/>
    </location>
    <ligand>
        <name>S-adenosyl-L-methionine</name>
        <dbReference type="ChEBI" id="CHEBI:59789"/>
    </ligand>
</feature>
<dbReference type="OrthoDB" id="6093671at2759"/>
<keyword evidence="3 5" id="KW-0949">S-adenosyl-L-methionine</keyword>
<dbReference type="Gene3D" id="3.40.50.150">
    <property type="entry name" value="Vaccinia Virus protein VP39"/>
    <property type="match status" value="1"/>
</dbReference>